<feature type="transmembrane region" description="Helical" evidence="1">
    <location>
        <begin position="323"/>
        <end position="344"/>
    </location>
</feature>
<organism evidence="2 3">
    <name type="scientific">Capillibacterium thermochitinicola</name>
    <dbReference type="NCBI Taxonomy" id="2699427"/>
    <lineage>
        <taxon>Bacteria</taxon>
        <taxon>Bacillati</taxon>
        <taxon>Bacillota</taxon>
        <taxon>Capillibacterium</taxon>
    </lineage>
</organism>
<evidence type="ECO:0000313" key="3">
    <source>
        <dbReference type="Proteomes" id="UP000657177"/>
    </source>
</evidence>
<feature type="transmembrane region" description="Helical" evidence="1">
    <location>
        <begin position="177"/>
        <end position="199"/>
    </location>
</feature>
<keyword evidence="3" id="KW-1185">Reference proteome</keyword>
<sequence length="432" mass="45716">MAIGIIVVVIFITMALLMMLRKIPALLALPVMAVLIGLAGGLPLVGQEGILTYVLSSGALKLAGTYVAILFSCWLSQILYRTGVTDTIVKKAAEFGGDKPVIISICLSIVTAFLFTVLYGTGAVAMVGSIVLPIMLSVGVQPVVAANAYLAAMTAGYVINPANIAVITNITGVAASSMYLCAAILSVMSILFAIGYLVISFRKGGRKFAFATPLATDENDEERPQQVTGVRGFLACMTPLVVVAVMLIFRLEAITVFIIGIIWAMIFTFKGNWTKYSGMIVQSCYEGFKEGAPTTGLMFGIGMIINAMTAPITQAAINPFMEAITPTTAAGLILFVCLLSPLGLYRGPFNLLGLGAGLAASMLAVNVLPVAALSAVFYAAFRWPTQSCPTSTQVVWASNYVGQDPVGTTNKVFFANWILTTISVIVMVLIYF</sequence>
<evidence type="ECO:0008006" key="4">
    <source>
        <dbReference type="Google" id="ProtNLM"/>
    </source>
</evidence>
<proteinExistence type="predicted"/>
<feature type="transmembrane region" description="Helical" evidence="1">
    <location>
        <begin position="131"/>
        <end position="157"/>
    </location>
</feature>
<dbReference type="AlphaFoldDB" id="A0A8J6HR85"/>
<protein>
    <recommendedName>
        <fullName evidence="4">Citrate transporter</fullName>
    </recommendedName>
</protein>
<feature type="transmembrane region" description="Helical" evidence="1">
    <location>
        <begin position="58"/>
        <end position="80"/>
    </location>
</feature>
<evidence type="ECO:0000256" key="1">
    <source>
        <dbReference type="SAM" id="Phobius"/>
    </source>
</evidence>
<feature type="transmembrane region" description="Helical" evidence="1">
    <location>
        <begin position="232"/>
        <end position="249"/>
    </location>
</feature>
<dbReference type="Proteomes" id="UP000657177">
    <property type="component" value="Unassembled WGS sequence"/>
</dbReference>
<reference evidence="2" key="1">
    <citation type="submission" date="2020-06" db="EMBL/GenBank/DDBJ databases">
        <title>Novel chitinolytic bacterium.</title>
        <authorList>
            <person name="Ungkulpasvich U."/>
            <person name="Kosugi A."/>
            <person name="Uke A."/>
        </authorList>
    </citation>
    <scope>NUCLEOTIDE SEQUENCE</scope>
    <source>
        <strain evidence="2">UUS1-1</strain>
    </source>
</reference>
<accession>A0A8J6HR85</accession>
<keyword evidence="1" id="KW-0812">Transmembrane</keyword>
<keyword evidence="1" id="KW-1133">Transmembrane helix</keyword>
<feature type="transmembrane region" description="Helical" evidence="1">
    <location>
        <begin position="100"/>
        <end position="119"/>
    </location>
</feature>
<gene>
    <name evidence="2" type="ORF">G5B42_03330</name>
</gene>
<dbReference type="RefSeq" id="WP_181339032.1">
    <property type="nucleotide sequence ID" value="NZ_JAAKDE010000005.1"/>
</dbReference>
<feature type="transmembrane region" description="Helical" evidence="1">
    <location>
        <begin position="5"/>
        <end position="21"/>
    </location>
</feature>
<dbReference type="EMBL" id="JAAKDE010000005">
    <property type="protein sequence ID" value="MBA2132576.1"/>
    <property type="molecule type" value="Genomic_DNA"/>
</dbReference>
<feature type="transmembrane region" description="Helical" evidence="1">
    <location>
        <begin position="255"/>
        <end position="273"/>
    </location>
</feature>
<name>A0A8J6HR85_9FIRM</name>
<evidence type="ECO:0000313" key="2">
    <source>
        <dbReference type="EMBL" id="MBA2132576.1"/>
    </source>
</evidence>
<keyword evidence="1" id="KW-0472">Membrane</keyword>
<feature type="transmembrane region" description="Helical" evidence="1">
    <location>
        <begin position="27"/>
        <end position="46"/>
    </location>
</feature>
<feature type="transmembrane region" description="Helical" evidence="1">
    <location>
        <begin position="294"/>
        <end position="317"/>
    </location>
</feature>
<feature type="transmembrane region" description="Helical" evidence="1">
    <location>
        <begin position="412"/>
        <end position="431"/>
    </location>
</feature>
<comment type="caution">
    <text evidence="2">The sequence shown here is derived from an EMBL/GenBank/DDBJ whole genome shotgun (WGS) entry which is preliminary data.</text>
</comment>
<feature type="transmembrane region" description="Helical" evidence="1">
    <location>
        <begin position="351"/>
        <end position="381"/>
    </location>
</feature>